<dbReference type="InterPro" id="IPR036291">
    <property type="entry name" value="NAD(P)-bd_dom_sf"/>
</dbReference>
<dbReference type="EMBL" id="CP094669">
    <property type="protein sequence ID" value="UOG75261.1"/>
    <property type="molecule type" value="Genomic_DNA"/>
</dbReference>
<evidence type="ECO:0000313" key="4">
    <source>
        <dbReference type="Proteomes" id="UP000831113"/>
    </source>
</evidence>
<feature type="domain" description="Polysaccharide biosynthesis protein CapD-like" evidence="2">
    <location>
        <begin position="72"/>
        <end position="233"/>
    </location>
</feature>
<comment type="similarity">
    <text evidence="1">Belongs to the polysaccharide synthase family.</text>
</comment>
<protein>
    <submittedName>
        <fullName evidence="3">Polysaccharide biosynthesis protein</fullName>
    </submittedName>
</protein>
<evidence type="ECO:0000259" key="2">
    <source>
        <dbReference type="Pfam" id="PF02719"/>
    </source>
</evidence>
<dbReference type="Pfam" id="PF02719">
    <property type="entry name" value="Polysacc_synt_2"/>
    <property type="match status" value="1"/>
</dbReference>
<dbReference type="RefSeq" id="WP_243799227.1">
    <property type="nucleotide sequence ID" value="NZ_CP094669.1"/>
</dbReference>
<dbReference type="SUPFAM" id="SSF51735">
    <property type="entry name" value="NAD(P)-binding Rossmann-fold domains"/>
    <property type="match status" value="1"/>
</dbReference>
<dbReference type="PANTHER" id="PTHR43318">
    <property type="entry name" value="UDP-N-ACETYLGLUCOSAMINE 4,6-DEHYDRATASE"/>
    <property type="match status" value="1"/>
</dbReference>
<keyword evidence="4" id="KW-1185">Reference proteome</keyword>
<organism evidence="3 4">
    <name type="scientific">Hymenobacter tibetensis</name>
    <dbReference type="NCBI Taxonomy" id="497967"/>
    <lineage>
        <taxon>Bacteria</taxon>
        <taxon>Pseudomonadati</taxon>
        <taxon>Bacteroidota</taxon>
        <taxon>Cytophagia</taxon>
        <taxon>Cytophagales</taxon>
        <taxon>Hymenobacteraceae</taxon>
        <taxon>Hymenobacter</taxon>
    </lineage>
</organism>
<dbReference type="Gene3D" id="3.40.50.720">
    <property type="entry name" value="NAD(P)-binding Rossmann-like Domain"/>
    <property type="match status" value="1"/>
</dbReference>
<sequence length="461" mass="52597">MEEDLYKKIWELSRYSDKAAPYKELKRLTKELIRSYYLQGRLSEHPFASARERRISLPSEKIHSELNGSICLITGGLGCVGSALIEELLHFNVQRIVVLHRLDQATVANAPVRSEKIVYVNCDITDIKSINSAFIAHRPDLVFHTAAQRNPGYAEKNIVHTVDTNVLGTYNVVRACELAKSVKQCVFSSTGKASRYYTEEVYAATKKLCEYILATYSKESKIKYSMVRFTHILDNSLMDRELRYASDNDDYVAVHSPGKFVTAQNVKEAACLMLNALIYSEDNRCKFLLVRNLEWPVESLQVALYYIKQSGRDIPIIFQGNPTGYDESFFRGQLDWSDPTELNLLINVYENRHREHNQEGDIIISHIHGSEKEKLELVIRQLQTAKGEAQTKEYLTEGLKILVKEALENEPEQETLNILKWGLQLPADSIDKAAAAKHSPMASLLFEALENKYATRNHQFV</sequence>
<reference evidence="3 4" key="1">
    <citation type="submission" date="2022-03" db="EMBL/GenBank/DDBJ databases">
        <title>Hymenobactersp. isolated from the air.</title>
        <authorList>
            <person name="Won M."/>
            <person name="Kwon S.-W."/>
        </authorList>
    </citation>
    <scope>NUCLEOTIDE SEQUENCE [LARGE SCALE GENOMIC DNA]</scope>
    <source>
        <strain evidence="3 4">KACC 21982</strain>
    </source>
</reference>
<dbReference type="InterPro" id="IPR051203">
    <property type="entry name" value="Polysaccharide_Synthase-Rel"/>
</dbReference>
<proteinExistence type="inferred from homology"/>
<accession>A0ABY4CYB6</accession>
<evidence type="ECO:0000313" key="3">
    <source>
        <dbReference type="EMBL" id="UOG75261.1"/>
    </source>
</evidence>
<dbReference type="PANTHER" id="PTHR43318:SF1">
    <property type="entry name" value="POLYSACCHARIDE BIOSYNTHESIS PROTEIN EPSC-RELATED"/>
    <property type="match status" value="1"/>
</dbReference>
<dbReference type="Proteomes" id="UP000831113">
    <property type="component" value="Chromosome"/>
</dbReference>
<gene>
    <name evidence="3" type="ORF">MTX78_01380</name>
</gene>
<name>A0ABY4CYB6_9BACT</name>
<dbReference type="InterPro" id="IPR003869">
    <property type="entry name" value="Polysac_CapD-like"/>
</dbReference>
<evidence type="ECO:0000256" key="1">
    <source>
        <dbReference type="ARBA" id="ARBA00007430"/>
    </source>
</evidence>